<reference evidence="4 5" key="1">
    <citation type="submission" date="2017-06" db="EMBL/GenBank/DDBJ databases">
        <authorList>
            <person name="Kim H.J."/>
            <person name="Triplett B.A."/>
        </authorList>
    </citation>
    <scope>NUCLEOTIDE SEQUENCE [LARGE SCALE GENOMIC DNA]</scope>
    <source>
        <strain evidence="4 5">CGMCC 4.1858</strain>
    </source>
</reference>
<comment type="similarity">
    <text evidence="1">Belongs to the PGI/PMI family.</text>
</comment>
<dbReference type="GO" id="GO:0005975">
    <property type="term" value="P:carbohydrate metabolic process"/>
    <property type="evidence" value="ECO:0007669"/>
    <property type="project" value="InterPro"/>
</dbReference>
<dbReference type="GO" id="GO:1901135">
    <property type="term" value="P:carbohydrate derivative metabolic process"/>
    <property type="evidence" value="ECO:0007669"/>
    <property type="project" value="InterPro"/>
</dbReference>
<organism evidence="4 5">
    <name type="scientific">Actinacidiphila glaucinigra</name>
    <dbReference type="NCBI Taxonomy" id="235986"/>
    <lineage>
        <taxon>Bacteria</taxon>
        <taxon>Bacillati</taxon>
        <taxon>Actinomycetota</taxon>
        <taxon>Actinomycetes</taxon>
        <taxon>Kitasatosporales</taxon>
        <taxon>Streptomycetaceae</taxon>
        <taxon>Actinacidiphila</taxon>
    </lineage>
</organism>
<evidence type="ECO:0000313" key="5">
    <source>
        <dbReference type="Proteomes" id="UP000198280"/>
    </source>
</evidence>
<dbReference type="Proteomes" id="UP000198280">
    <property type="component" value="Unassembled WGS sequence"/>
</dbReference>
<dbReference type="RefSeq" id="WP_089222219.1">
    <property type="nucleotide sequence ID" value="NZ_FZOF01000002.1"/>
</dbReference>
<dbReference type="EMBL" id="FZOF01000002">
    <property type="protein sequence ID" value="SNR96177.1"/>
    <property type="molecule type" value="Genomic_DNA"/>
</dbReference>
<dbReference type="GO" id="GO:0004347">
    <property type="term" value="F:glucose-6-phosphate isomerase activity"/>
    <property type="evidence" value="ECO:0007669"/>
    <property type="project" value="InterPro"/>
</dbReference>
<dbReference type="InterPro" id="IPR019490">
    <property type="entry name" value="Glu6P/Mann6P_isomerase_C"/>
</dbReference>
<dbReference type="Gene3D" id="3.40.50.10490">
    <property type="entry name" value="Glucose-6-phosphate isomerase like protein, domain 1"/>
    <property type="match status" value="1"/>
</dbReference>
<evidence type="ECO:0000313" key="4">
    <source>
        <dbReference type="EMBL" id="SNR96177.1"/>
    </source>
</evidence>
<evidence type="ECO:0000259" key="3">
    <source>
        <dbReference type="Pfam" id="PF10432"/>
    </source>
</evidence>
<dbReference type="Pfam" id="PF10432">
    <property type="entry name" value="bact-PGI_C"/>
    <property type="match status" value="1"/>
</dbReference>
<keyword evidence="5" id="KW-1185">Reference proteome</keyword>
<dbReference type="AlphaFoldDB" id="A0A239AKJ8"/>
<dbReference type="InterPro" id="IPR046348">
    <property type="entry name" value="SIS_dom_sf"/>
</dbReference>
<accession>A0A239AKJ8</accession>
<evidence type="ECO:0000256" key="2">
    <source>
        <dbReference type="ARBA" id="ARBA00023235"/>
    </source>
</evidence>
<keyword evidence="2 4" id="KW-0413">Isomerase</keyword>
<dbReference type="SUPFAM" id="SSF53697">
    <property type="entry name" value="SIS domain"/>
    <property type="match status" value="1"/>
</dbReference>
<gene>
    <name evidence="4" type="ORF">SAMN05216252_1028</name>
</gene>
<protein>
    <submittedName>
        <fullName evidence="4">Phospho-glucose isomerase C-terminal SIS domain-containing protein</fullName>
    </submittedName>
</protein>
<dbReference type="GO" id="GO:0004476">
    <property type="term" value="F:mannose-6-phosphate isomerase activity"/>
    <property type="evidence" value="ECO:0007669"/>
    <property type="project" value="InterPro"/>
</dbReference>
<feature type="domain" description="Bifunctional glucose-6-phosphate/mannose-6-phosphate isomerase C-terminal" evidence="3">
    <location>
        <begin position="233"/>
        <end position="378"/>
    </location>
</feature>
<sequence>MLDETLLDDPDALARADTRGLLLGVAAAGARVRTAARLAQEAGVSGLKPDGRPRSVLVAGPGAVAVTAVAELLGALGNSGGPVLSLHPTGPAPYDLRWTLPGWAGPLDLLLIASPAGTEAGLADLIEQAYRRGCTAAAVVPAGSPIAEAIQQVRGMVLPYAPAPDPASVAGVLGEAADPAEDLGAFWALLTPLLALGDRIGLLAAPPDAVERVADRLDDVAARCGPATATYSNPAKALASELAESLPVMWSDGPVASVAARRFAAAIAARAGRPALHGELPEALDTHGALLAGSLAGALDPEDFFRDRVDEPEDLRLRVVLLHRTGNGAASSAPLARELATTHDTPMSELAPAEGGDLESAVELLAVTDFASVYLAITSTGRS</sequence>
<dbReference type="OrthoDB" id="5241724at2"/>
<proteinExistence type="inferred from homology"/>
<name>A0A239AKJ8_9ACTN</name>
<evidence type="ECO:0000256" key="1">
    <source>
        <dbReference type="ARBA" id="ARBA00010523"/>
    </source>
</evidence>
<dbReference type="GO" id="GO:0097367">
    <property type="term" value="F:carbohydrate derivative binding"/>
    <property type="evidence" value="ECO:0007669"/>
    <property type="project" value="InterPro"/>
</dbReference>